<dbReference type="AlphaFoldDB" id="A0A7C1FYF1"/>
<dbReference type="PANTHER" id="PTHR34856:SF2">
    <property type="entry name" value="PROTEIN NRFD"/>
    <property type="match status" value="1"/>
</dbReference>
<proteinExistence type="inferred from homology"/>
<dbReference type="Pfam" id="PF03916">
    <property type="entry name" value="NrfD"/>
    <property type="match status" value="1"/>
</dbReference>
<keyword evidence="6" id="KW-0472">Membrane</keyword>
<dbReference type="EMBL" id="DSJL01000011">
    <property type="protein sequence ID" value="HEF66308.1"/>
    <property type="molecule type" value="Genomic_DNA"/>
</dbReference>
<keyword evidence="5" id="KW-1133">Transmembrane helix</keyword>
<dbReference type="InterPro" id="IPR052049">
    <property type="entry name" value="Electron_transfer_protein"/>
</dbReference>
<evidence type="ECO:0000256" key="5">
    <source>
        <dbReference type="ARBA" id="ARBA00022989"/>
    </source>
</evidence>
<organism evidence="7">
    <name type="scientific">Thermomicrobium roseum</name>
    <dbReference type="NCBI Taxonomy" id="500"/>
    <lineage>
        <taxon>Bacteria</taxon>
        <taxon>Pseudomonadati</taxon>
        <taxon>Thermomicrobiota</taxon>
        <taxon>Thermomicrobia</taxon>
        <taxon>Thermomicrobiales</taxon>
        <taxon>Thermomicrobiaceae</taxon>
        <taxon>Thermomicrobium</taxon>
    </lineage>
</organism>
<reference evidence="7" key="1">
    <citation type="journal article" date="2020" name="mSystems">
        <title>Genome- and Community-Level Interaction Insights into Carbon Utilization and Element Cycling Functions of Hydrothermarchaeota in Hydrothermal Sediment.</title>
        <authorList>
            <person name="Zhou Z."/>
            <person name="Liu Y."/>
            <person name="Xu W."/>
            <person name="Pan J."/>
            <person name="Luo Z.H."/>
            <person name="Li M."/>
        </authorList>
    </citation>
    <scope>NUCLEOTIDE SEQUENCE [LARGE SCALE GENOMIC DNA]</scope>
    <source>
        <strain evidence="7">SpSt-222</strain>
    </source>
</reference>
<comment type="similarity">
    <text evidence="2">Belongs to the NrfD family.</text>
</comment>
<protein>
    <submittedName>
        <fullName evidence="7">Polysulfide reductase</fullName>
    </submittedName>
</protein>
<dbReference type="Gene3D" id="1.20.1630.10">
    <property type="entry name" value="Formate dehydrogenase/DMSO reductase domain"/>
    <property type="match status" value="1"/>
</dbReference>
<comment type="subcellular location">
    <subcellularLocation>
        <location evidence="1">Cell membrane</location>
        <topology evidence="1">Multi-pass membrane protein</topology>
    </subcellularLocation>
</comment>
<evidence type="ECO:0000256" key="4">
    <source>
        <dbReference type="ARBA" id="ARBA00022692"/>
    </source>
</evidence>
<evidence type="ECO:0000313" key="7">
    <source>
        <dbReference type="EMBL" id="HEF66308.1"/>
    </source>
</evidence>
<keyword evidence="3" id="KW-1003">Cell membrane</keyword>
<dbReference type="InterPro" id="IPR005614">
    <property type="entry name" value="NrfD-like"/>
</dbReference>
<evidence type="ECO:0000256" key="2">
    <source>
        <dbReference type="ARBA" id="ARBA00008929"/>
    </source>
</evidence>
<sequence>MPDSFFTHSPEWRWWIVFYFFIGGIAGGAFALSALLRLFGQPGDRPISRLGYFIAFPGSIISGLLLILDLKRPERFWHMLIQSETFRPAFKWWSPISVGSWGLLAFGFFSFLAFVGALAEIGWLPRGLSGLIQGSLGAVVNVLGGVSGFFLAGYTGVLLSTTNRPLWSDTVWLGLLFLVSGFSTGAALLLLLSWGRNTPTIRWLKELDTWTLVLELVVLVILLASVGTAVLRPVLFNAWGVLLLVGVVLVGILVPILLHFRPVLGRLTVPSAAVLVLVGGFILRVVMLLSSEAV</sequence>
<name>A0A7C1FYF1_THERO</name>
<evidence type="ECO:0000256" key="3">
    <source>
        <dbReference type="ARBA" id="ARBA00022475"/>
    </source>
</evidence>
<evidence type="ECO:0000256" key="1">
    <source>
        <dbReference type="ARBA" id="ARBA00004651"/>
    </source>
</evidence>
<keyword evidence="4" id="KW-0812">Transmembrane</keyword>
<dbReference type="GO" id="GO:0005886">
    <property type="term" value="C:plasma membrane"/>
    <property type="evidence" value="ECO:0007669"/>
    <property type="project" value="UniProtKB-SubCell"/>
</dbReference>
<comment type="caution">
    <text evidence="7">The sequence shown here is derived from an EMBL/GenBank/DDBJ whole genome shotgun (WGS) entry which is preliminary data.</text>
</comment>
<gene>
    <name evidence="7" type="ORF">ENP47_12045</name>
</gene>
<dbReference type="PANTHER" id="PTHR34856">
    <property type="entry name" value="PROTEIN NRFD"/>
    <property type="match status" value="1"/>
</dbReference>
<accession>A0A7C1FYF1</accession>
<evidence type="ECO:0000256" key="6">
    <source>
        <dbReference type="ARBA" id="ARBA00023136"/>
    </source>
</evidence>